<name>A0AAW0JC78_QUESU</name>
<gene>
    <name evidence="1" type="primary">F4ST_4</name>
    <name evidence="1" type="ORF">CFP56_035065</name>
</gene>
<organism evidence="1 2">
    <name type="scientific">Quercus suber</name>
    <name type="common">Cork oak</name>
    <dbReference type="NCBI Taxonomy" id="58331"/>
    <lineage>
        <taxon>Eukaryota</taxon>
        <taxon>Viridiplantae</taxon>
        <taxon>Streptophyta</taxon>
        <taxon>Embryophyta</taxon>
        <taxon>Tracheophyta</taxon>
        <taxon>Spermatophyta</taxon>
        <taxon>Magnoliopsida</taxon>
        <taxon>eudicotyledons</taxon>
        <taxon>Gunneridae</taxon>
        <taxon>Pentapetalae</taxon>
        <taxon>rosids</taxon>
        <taxon>fabids</taxon>
        <taxon>Fagales</taxon>
        <taxon>Fagaceae</taxon>
        <taxon>Quercus</taxon>
    </lineage>
</organism>
<evidence type="ECO:0000313" key="1">
    <source>
        <dbReference type="EMBL" id="KAK7823799.1"/>
    </source>
</evidence>
<evidence type="ECO:0000313" key="2">
    <source>
        <dbReference type="Proteomes" id="UP000237347"/>
    </source>
</evidence>
<proteinExistence type="predicted"/>
<dbReference type="AlphaFoldDB" id="A0AAW0JC78"/>
<dbReference type="Gene3D" id="3.40.50.300">
    <property type="entry name" value="P-loop containing nucleotide triphosphate hydrolases"/>
    <property type="match status" value="1"/>
</dbReference>
<protein>
    <submittedName>
        <fullName evidence="1">Flavonol 4'-sulfotransferase</fullName>
    </submittedName>
</protein>
<comment type="caution">
    <text evidence="1">The sequence shown here is derived from an EMBL/GenBank/DDBJ whole genome shotgun (WGS) entry which is preliminary data.</text>
</comment>
<reference evidence="1 2" key="1">
    <citation type="journal article" date="2018" name="Sci. Data">
        <title>The draft genome sequence of cork oak.</title>
        <authorList>
            <person name="Ramos A.M."/>
            <person name="Usie A."/>
            <person name="Barbosa P."/>
            <person name="Barros P.M."/>
            <person name="Capote T."/>
            <person name="Chaves I."/>
            <person name="Simoes F."/>
            <person name="Abreu I."/>
            <person name="Carrasquinho I."/>
            <person name="Faro C."/>
            <person name="Guimaraes J.B."/>
            <person name="Mendonca D."/>
            <person name="Nobrega F."/>
            <person name="Rodrigues L."/>
            <person name="Saibo N.J.M."/>
            <person name="Varela M.C."/>
            <person name="Egas C."/>
            <person name="Matos J."/>
            <person name="Miguel C.M."/>
            <person name="Oliveira M.M."/>
            <person name="Ricardo C.P."/>
            <person name="Goncalves S."/>
        </authorList>
    </citation>
    <scope>NUCLEOTIDE SEQUENCE [LARGE SCALE GENOMIC DNA]</scope>
    <source>
        <strain evidence="2">cv. HL8</strain>
    </source>
</reference>
<dbReference type="Proteomes" id="UP000237347">
    <property type="component" value="Unassembled WGS sequence"/>
</dbReference>
<accession>A0AAW0JC78</accession>
<dbReference type="EMBL" id="PKMF04000621">
    <property type="protein sequence ID" value="KAK7823799.1"/>
    <property type="molecule type" value="Genomic_DNA"/>
</dbReference>
<sequence length="139" mass="16058">MFHLWLHIDCKVIYTHTDIYAGIQMMYLCLHGTLFAYMSPKAVDASAREDRSFISRINLSSFLIEYILMDHIGIIKENCSIHWLPFSLEGENKDVVHNIINLYSFENLSGLNVNKSGITHFRGPPFKNNTFFRKGKIGD</sequence>
<dbReference type="InterPro" id="IPR027417">
    <property type="entry name" value="P-loop_NTPase"/>
</dbReference>
<keyword evidence="2" id="KW-1185">Reference proteome</keyword>